<keyword evidence="4" id="KW-1185">Reference proteome</keyword>
<evidence type="ECO:0000256" key="1">
    <source>
        <dbReference type="SAM" id="SignalP"/>
    </source>
</evidence>
<protein>
    <submittedName>
        <fullName evidence="3">PEP-CTERM sorting domain-containing protein</fullName>
    </submittedName>
</protein>
<evidence type="ECO:0000313" key="4">
    <source>
        <dbReference type="Proteomes" id="UP001606301"/>
    </source>
</evidence>
<reference evidence="3 4" key="1">
    <citation type="submission" date="2024-08" db="EMBL/GenBank/DDBJ databases">
        <authorList>
            <person name="Lu H."/>
        </authorList>
    </citation>
    <scope>NUCLEOTIDE SEQUENCE [LARGE SCALE GENOMIC DNA]</scope>
    <source>
        <strain evidence="3 4">LKC17W</strain>
    </source>
</reference>
<accession>A0ABW7FLC0</accession>
<evidence type="ECO:0000259" key="2">
    <source>
        <dbReference type="Pfam" id="PF07589"/>
    </source>
</evidence>
<dbReference type="EMBL" id="JBIGHW010000008">
    <property type="protein sequence ID" value="MFG6442136.1"/>
    <property type="molecule type" value="Genomic_DNA"/>
</dbReference>
<sequence>MNTLMKSISPRHQAKAVLAAALALAAAGSPAAVRVGDSSAEGVAAGNTPELMLFIWDPIKEISYTKDLGITVYGENYAAGDAATNLFVYGQQNAGYQKLFDPLNTDAKFQSFLSVSTDIANQMWAILAVSSDPSGIGAGSRAMYATINHATASGTTDPEYTRLITLDQLQFGTAEGSLESGFANISTLCGTATCSVDYAANESGLAKKGELAYAADSFGPDGNLLGAMASPSVFNKINQSSWFYKLTMRSDDSSEPILVDEFDNDANDAFWGLGVDSAGNYILSYTLAAKITPVATFEGQQNRLRTDFTAHYGAIRFIDVPAGDTLSLGSSISPVPEPATWGLMGLGLAVLAARARRRA</sequence>
<dbReference type="NCBIfam" id="TIGR02595">
    <property type="entry name" value="PEP_CTERM"/>
    <property type="match status" value="1"/>
</dbReference>
<dbReference type="InterPro" id="IPR013424">
    <property type="entry name" value="Ice-binding_C"/>
</dbReference>
<dbReference type="Proteomes" id="UP001606301">
    <property type="component" value="Unassembled WGS sequence"/>
</dbReference>
<proteinExistence type="predicted"/>
<organism evidence="3 4">
    <name type="scientific">Pelomonas margarita</name>
    <dbReference type="NCBI Taxonomy" id="3299031"/>
    <lineage>
        <taxon>Bacteria</taxon>
        <taxon>Pseudomonadati</taxon>
        <taxon>Pseudomonadota</taxon>
        <taxon>Betaproteobacteria</taxon>
        <taxon>Burkholderiales</taxon>
        <taxon>Sphaerotilaceae</taxon>
        <taxon>Roseateles</taxon>
    </lineage>
</organism>
<feature type="domain" description="Ice-binding protein C-terminal" evidence="2">
    <location>
        <begin position="334"/>
        <end position="357"/>
    </location>
</feature>
<keyword evidence="1" id="KW-0732">Signal</keyword>
<dbReference type="Pfam" id="PF07589">
    <property type="entry name" value="PEP-CTERM"/>
    <property type="match status" value="1"/>
</dbReference>
<name>A0ABW7FLC0_9BURK</name>
<gene>
    <name evidence="3" type="ORF">ACG0Z3_15745</name>
</gene>
<feature type="chain" id="PRO_5046127221" evidence="1">
    <location>
        <begin position="32"/>
        <end position="359"/>
    </location>
</feature>
<dbReference type="RefSeq" id="WP_394399066.1">
    <property type="nucleotide sequence ID" value="NZ_JBIGHW010000008.1"/>
</dbReference>
<feature type="signal peptide" evidence="1">
    <location>
        <begin position="1"/>
        <end position="31"/>
    </location>
</feature>
<comment type="caution">
    <text evidence="3">The sequence shown here is derived from an EMBL/GenBank/DDBJ whole genome shotgun (WGS) entry which is preliminary data.</text>
</comment>
<evidence type="ECO:0000313" key="3">
    <source>
        <dbReference type="EMBL" id="MFG6442136.1"/>
    </source>
</evidence>